<dbReference type="Proteomes" id="UP000234479">
    <property type="component" value="Unassembled WGS sequence"/>
</dbReference>
<sequence>MSVLVRLLGALLVLIGLVLGVGGAWLAVLGGSPYYALAGLGLLIAGVLVARLKPAGAIVYFVIFALTVVWALWETGL</sequence>
<gene>
    <name evidence="2" type="ORF">SGCZBJ_09070</name>
</gene>
<keyword evidence="1" id="KW-0472">Membrane</keyword>
<evidence type="ECO:0000256" key="1">
    <source>
        <dbReference type="SAM" id="Phobius"/>
    </source>
</evidence>
<reference evidence="2 3" key="1">
    <citation type="submission" date="2017-12" db="EMBL/GenBank/DDBJ databases">
        <title>The genome sequence of Caulobacter sp. 410.</title>
        <authorList>
            <person name="Gao J."/>
            <person name="Mao X."/>
            <person name="Sun J."/>
        </authorList>
    </citation>
    <scope>NUCLEOTIDE SEQUENCE [LARGE SCALE GENOMIC DNA]</scope>
    <source>
        <strain evidence="2 3">410</strain>
    </source>
</reference>
<protein>
    <recommendedName>
        <fullName evidence="4">Membrane-bound PQQ-dependent dehydrogenase, glucose/quinate/shikimate family</fullName>
    </recommendedName>
</protein>
<name>A0A2N5DKC5_9CAUL</name>
<feature type="transmembrane region" description="Helical" evidence="1">
    <location>
        <begin position="34"/>
        <end position="50"/>
    </location>
</feature>
<evidence type="ECO:0008006" key="4">
    <source>
        <dbReference type="Google" id="ProtNLM"/>
    </source>
</evidence>
<evidence type="ECO:0000313" key="3">
    <source>
        <dbReference type="Proteomes" id="UP000234479"/>
    </source>
</evidence>
<dbReference type="EMBL" id="PJRS01000018">
    <property type="protein sequence ID" value="PLR26490.1"/>
    <property type="molecule type" value="Genomic_DNA"/>
</dbReference>
<feature type="transmembrane region" description="Helical" evidence="1">
    <location>
        <begin position="7"/>
        <end position="28"/>
    </location>
</feature>
<proteinExistence type="predicted"/>
<feature type="non-terminal residue" evidence="2">
    <location>
        <position position="77"/>
    </location>
</feature>
<dbReference type="AlphaFoldDB" id="A0A2N5DKC5"/>
<organism evidence="2 3">
    <name type="scientific">Caulobacter zeae</name>
    <dbReference type="NCBI Taxonomy" id="2055137"/>
    <lineage>
        <taxon>Bacteria</taxon>
        <taxon>Pseudomonadati</taxon>
        <taxon>Pseudomonadota</taxon>
        <taxon>Alphaproteobacteria</taxon>
        <taxon>Caulobacterales</taxon>
        <taxon>Caulobacteraceae</taxon>
        <taxon>Caulobacter</taxon>
    </lineage>
</organism>
<feature type="transmembrane region" description="Helical" evidence="1">
    <location>
        <begin position="57"/>
        <end position="73"/>
    </location>
</feature>
<keyword evidence="3" id="KW-1185">Reference proteome</keyword>
<comment type="caution">
    <text evidence="2">The sequence shown here is derived from an EMBL/GenBank/DDBJ whole genome shotgun (WGS) entry which is preliminary data.</text>
</comment>
<keyword evidence="1" id="KW-0812">Transmembrane</keyword>
<evidence type="ECO:0000313" key="2">
    <source>
        <dbReference type="EMBL" id="PLR26490.1"/>
    </source>
</evidence>
<keyword evidence="1" id="KW-1133">Transmembrane helix</keyword>
<dbReference type="RefSeq" id="WP_133149218.1">
    <property type="nucleotide sequence ID" value="NZ_PJRS01000018.1"/>
</dbReference>
<accession>A0A2N5DKC5</accession>